<evidence type="ECO:0000313" key="2">
    <source>
        <dbReference type="Proteomes" id="UP000272888"/>
    </source>
</evidence>
<evidence type="ECO:0000313" key="1">
    <source>
        <dbReference type="EMBL" id="RKH58575.1"/>
    </source>
</evidence>
<dbReference type="Proteomes" id="UP000272888">
    <property type="component" value="Unassembled WGS sequence"/>
</dbReference>
<evidence type="ECO:0008006" key="3">
    <source>
        <dbReference type="Google" id="ProtNLM"/>
    </source>
</evidence>
<name>A0A3A8PXT1_9BACT</name>
<dbReference type="AlphaFoldDB" id="A0A3A8PXT1"/>
<dbReference type="RefSeq" id="WP_120644334.1">
    <property type="nucleotide sequence ID" value="NZ_RAWB01000153.1"/>
</dbReference>
<sequence>MKFLIIARDRPNGPYPPDPASLNRAVREWVGARLSDGTFDCAYYLLPRAGMCIANAESHEALLSLLRSWPSFGYQEFDINVLADARHGIDNNHERLQREAAKSKAEDGT</sequence>
<keyword evidence="2" id="KW-1185">Reference proteome</keyword>
<reference evidence="2" key="1">
    <citation type="submission" date="2018-09" db="EMBL/GenBank/DDBJ databases">
        <authorList>
            <person name="Livingstone P.G."/>
            <person name="Whitworth D.E."/>
        </authorList>
    </citation>
    <scope>NUCLEOTIDE SEQUENCE [LARGE SCALE GENOMIC DNA]</scope>
    <source>
        <strain evidence="2">CA051B</strain>
    </source>
</reference>
<dbReference type="EMBL" id="RAWB01000153">
    <property type="protein sequence ID" value="RKH58575.1"/>
    <property type="molecule type" value="Genomic_DNA"/>
</dbReference>
<proteinExistence type="predicted"/>
<gene>
    <name evidence="1" type="ORF">D7V93_16540</name>
</gene>
<protein>
    <recommendedName>
        <fullName evidence="3">DUF3303 domain-containing protein</fullName>
    </recommendedName>
</protein>
<accession>A0A3A8PXT1</accession>
<organism evidence="1 2">
    <name type="scientific">Corallococcus llansteffanensis</name>
    <dbReference type="NCBI Taxonomy" id="2316731"/>
    <lineage>
        <taxon>Bacteria</taxon>
        <taxon>Pseudomonadati</taxon>
        <taxon>Myxococcota</taxon>
        <taxon>Myxococcia</taxon>
        <taxon>Myxococcales</taxon>
        <taxon>Cystobacterineae</taxon>
        <taxon>Myxococcaceae</taxon>
        <taxon>Corallococcus</taxon>
    </lineage>
</organism>
<comment type="caution">
    <text evidence="1">The sequence shown here is derived from an EMBL/GenBank/DDBJ whole genome shotgun (WGS) entry which is preliminary data.</text>
</comment>